<dbReference type="EMBL" id="CP098502">
    <property type="protein sequence ID" value="UTI63632.1"/>
    <property type="molecule type" value="Genomic_DNA"/>
</dbReference>
<dbReference type="Gene3D" id="3.90.850.10">
    <property type="entry name" value="Fumarylacetoacetase-like, C-terminal domain"/>
    <property type="match status" value="1"/>
</dbReference>
<dbReference type="GO" id="GO:0016787">
    <property type="term" value="F:hydrolase activity"/>
    <property type="evidence" value="ECO:0007669"/>
    <property type="project" value="UniProtKB-KW"/>
</dbReference>
<dbReference type="PANTHER" id="PTHR30143">
    <property type="entry name" value="ACID HYDRATASE"/>
    <property type="match status" value="1"/>
</dbReference>
<proteinExistence type="predicted"/>
<evidence type="ECO:0000313" key="4">
    <source>
        <dbReference type="Proteomes" id="UP001056035"/>
    </source>
</evidence>
<feature type="domain" description="Fumarylacetoacetase-like C-terminal" evidence="2">
    <location>
        <begin position="86"/>
        <end position="247"/>
    </location>
</feature>
<keyword evidence="3" id="KW-0378">Hydrolase</keyword>
<dbReference type="Proteomes" id="UP001056035">
    <property type="component" value="Chromosome"/>
</dbReference>
<dbReference type="PANTHER" id="PTHR30143:SF0">
    <property type="entry name" value="2-KETO-4-PENTENOATE HYDRATASE"/>
    <property type="match status" value="1"/>
</dbReference>
<dbReference type="Pfam" id="PF01557">
    <property type="entry name" value="FAA_hydrolase"/>
    <property type="match status" value="1"/>
</dbReference>
<organism evidence="3 4">
    <name type="scientific">Paraconexibacter antarcticus</name>
    <dbReference type="NCBI Taxonomy" id="2949664"/>
    <lineage>
        <taxon>Bacteria</taxon>
        <taxon>Bacillati</taxon>
        <taxon>Actinomycetota</taxon>
        <taxon>Thermoleophilia</taxon>
        <taxon>Solirubrobacterales</taxon>
        <taxon>Paraconexibacteraceae</taxon>
        <taxon>Paraconexibacter</taxon>
    </lineage>
</organism>
<sequence>MPSPPSSLDLSRAGAVATALLDAFETGRPLDPISATHADLTVDDAYAIQRALIAGHAAAGRTVTGRKIGLTSAGIQQQLGVDQPDFGVLFDTHTFGDGATVSLAALHTITPRIEGEVGFLLSRPLAGGVGGDAITAQDVRDATAGVMPVFELIDSRIRDWRITLVDTVADNASCLGAVIADHVTLPDAGPLPQTKMTLARDGEVVMAGEGSAVLGDPAEAVAWLANELGRRGDELPAGVPILSGSLTPAIDATPGVYVADFGPLLGTVTVTIEA</sequence>
<evidence type="ECO:0000313" key="3">
    <source>
        <dbReference type="EMBL" id="UTI63632.1"/>
    </source>
</evidence>
<evidence type="ECO:0000259" key="2">
    <source>
        <dbReference type="Pfam" id="PF01557"/>
    </source>
</evidence>
<keyword evidence="4" id="KW-1185">Reference proteome</keyword>
<dbReference type="InterPro" id="IPR011234">
    <property type="entry name" value="Fumarylacetoacetase-like_C"/>
</dbReference>
<keyword evidence="1" id="KW-0456">Lyase</keyword>
<reference evidence="3 4" key="1">
    <citation type="submission" date="2022-06" db="EMBL/GenBank/DDBJ databases">
        <title>Paraconexibacter antarcticus.</title>
        <authorList>
            <person name="Kim C.S."/>
        </authorList>
    </citation>
    <scope>NUCLEOTIDE SEQUENCE [LARGE SCALE GENOMIC DNA]</scope>
    <source>
        <strain evidence="3 4">02-257</strain>
    </source>
</reference>
<dbReference type="RefSeq" id="WP_254570357.1">
    <property type="nucleotide sequence ID" value="NZ_CP098502.1"/>
</dbReference>
<dbReference type="InterPro" id="IPR036663">
    <property type="entry name" value="Fumarylacetoacetase_C_sf"/>
</dbReference>
<name>A0ABY5DS42_9ACTN</name>
<evidence type="ECO:0000256" key="1">
    <source>
        <dbReference type="ARBA" id="ARBA00023239"/>
    </source>
</evidence>
<accession>A0ABY5DS42</accession>
<gene>
    <name evidence="3" type="ORF">NBH00_20090</name>
</gene>
<dbReference type="InterPro" id="IPR050772">
    <property type="entry name" value="Hydratase-Decarb/MhpD_sf"/>
</dbReference>
<dbReference type="SUPFAM" id="SSF56529">
    <property type="entry name" value="FAH"/>
    <property type="match status" value="1"/>
</dbReference>
<protein>
    <submittedName>
        <fullName evidence="3">Fumarylacetoacetate hydrolase family protein</fullName>
    </submittedName>
</protein>